<evidence type="ECO:0000256" key="1">
    <source>
        <dbReference type="ARBA" id="ARBA00022737"/>
    </source>
</evidence>
<proteinExistence type="predicted"/>
<protein>
    <submittedName>
        <fullName evidence="3">PRD domain-containing protein</fullName>
    </submittedName>
</protein>
<dbReference type="InterPro" id="IPR036650">
    <property type="entry name" value="CAT_RNA-bd_dom_sf"/>
</dbReference>
<dbReference type="SUPFAM" id="SSF50151">
    <property type="entry name" value="SacY-like RNA-binding domain"/>
    <property type="match status" value="1"/>
</dbReference>
<name>A0AAW8TGA2_9ENTE</name>
<dbReference type="Gene3D" id="2.30.24.10">
    <property type="entry name" value="CAT RNA-binding domain"/>
    <property type="match status" value="1"/>
</dbReference>
<dbReference type="EMBL" id="JARPXL010000047">
    <property type="protein sequence ID" value="MDT2546794.1"/>
    <property type="molecule type" value="Genomic_DNA"/>
</dbReference>
<organism evidence="3 4">
    <name type="scientific">Enterococcus raffinosus</name>
    <dbReference type="NCBI Taxonomy" id="71452"/>
    <lineage>
        <taxon>Bacteria</taxon>
        <taxon>Bacillati</taxon>
        <taxon>Bacillota</taxon>
        <taxon>Bacilli</taxon>
        <taxon>Lactobacillales</taxon>
        <taxon>Enterococcaceae</taxon>
        <taxon>Enterococcus</taxon>
    </lineage>
</organism>
<dbReference type="PANTHER" id="PTHR30185:SF15">
    <property type="entry name" value="CRYPTIC BETA-GLUCOSIDE BGL OPERON ANTITERMINATOR"/>
    <property type="match status" value="1"/>
</dbReference>
<evidence type="ECO:0000313" key="4">
    <source>
        <dbReference type="Proteomes" id="UP001254770"/>
    </source>
</evidence>
<keyword evidence="1" id="KW-0677">Repeat</keyword>
<dbReference type="SMART" id="SM01061">
    <property type="entry name" value="CAT_RBD"/>
    <property type="match status" value="1"/>
</dbReference>
<accession>A0AAW8TGA2</accession>
<dbReference type="Proteomes" id="UP001254770">
    <property type="component" value="Unassembled WGS sequence"/>
</dbReference>
<dbReference type="InterPro" id="IPR050661">
    <property type="entry name" value="BglG_antiterminators"/>
</dbReference>
<dbReference type="Pfam" id="PF03123">
    <property type="entry name" value="CAT_RBD"/>
    <property type="match status" value="1"/>
</dbReference>
<dbReference type="Gene3D" id="1.10.1790.10">
    <property type="entry name" value="PRD domain"/>
    <property type="match status" value="2"/>
</dbReference>
<dbReference type="InterPro" id="IPR011608">
    <property type="entry name" value="PRD"/>
</dbReference>
<feature type="domain" description="PRD" evidence="2">
    <location>
        <begin position="171"/>
        <end position="280"/>
    </location>
</feature>
<feature type="domain" description="PRD" evidence="2">
    <location>
        <begin position="65"/>
        <end position="170"/>
    </location>
</feature>
<reference evidence="3" key="1">
    <citation type="submission" date="2023-03" db="EMBL/GenBank/DDBJ databases">
        <authorList>
            <person name="Shen W."/>
            <person name="Cai J."/>
        </authorList>
    </citation>
    <scope>NUCLEOTIDE SEQUENCE</scope>
    <source>
        <strain evidence="3">Y15</strain>
    </source>
</reference>
<evidence type="ECO:0000259" key="2">
    <source>
        <dbReference type="PROSITE" id="PS51372"/>
    </source>
</evidence>
<dbReference type="PANTHER" id="PTHR30185">
    <property type="entry name" value="CRYPTIC BETA-GLUCOSIDE BGL OPERON ANTITERMINATOR"/>
    <property type="match status" value="1"/>
</dbReference>
<dbReference type="PROSITE" id="PS51372">
    <property type="entry name" value="PRD_2"/>
    <property type="match status" value="2"/>
</dbReference>
<gene>
    <name evidence="3" type="ORF">P7D69_20910</name>
</gene>
<sequence>MKINKVLNNNLVFSKNKDGEDIIVAGLGIGFQKVKGDEIEQKKIEKIFQNIAKKESTKLIKMLNEIPIAYFNCTEEILKQNQEFFENNFTNSTVLALTDHIYFLIKRIRNEQYLPNQFGWEIQRYYPKEYKIALSSLEIINQHFEVNIPEEEASNLVLHFMSIQQEGHSISERTVELRIIQDITNIVKYELKNEYNENGLSYERFLIHLKFFVRRIFSKEKHDEHNFLYEYVQDNMEEAFKISKSINIYLNTNYEVTVSQSQLAYLTVHIQRLQDEKLEEDE</sequence>
<comment type="caution">
    <text evidence="3">The sequence shown here is derived from an EMBL/GenBank/DDBJ whole genome shotgun (WGS) entry which is preliminary data.</text>
</comment>
<evidence type="ECO:0000313" key="3">
    <source>
        <dbReference type="EMBL" id="MDT2546794.1"/>
    </source>
</evidence>
<dbReference type="InterPro" id="IPR004341">
    <property type="entry name" value="CAT_RNA-bd_dom"/>
</dbReference>
<dbReference type="SUPFAM" id="SSF63520">
    <property type="entry name" value="PTS-regulatory domain, PRD"/>
    <property type="match status" value="2"/>
</dbReference>
<dbReference type="AlphaFoldDB" id="A0AAW8TGA2"/>
<dbReference type="GO" id="GO:0006355">
    <property type="term" value="P:regulation of DNA-templated transcription"/>
    <property type="evidence" value="ECO:0007669"/>
    <property type="project" value="InterPro"/>
</dbReference>
<dbReference type="InterPro" id="IPR036634">
    <property type="entry name" value="PRD_sf"/>
</dbReference>
<dbReference type="GO" id="GO:0003723">
    <property type="term" value="F:RNA binding"/>
    <property type="evidence" value="ECO:0007669"/>
    <property type="project" value="InterPro"/>
</dbReference>
<dbReference type="Pfam" id="PF00874">
    <property type="entry name" value="PRD"/>
    <property type="match status" value="2"/>
</dbReference>
<dbReference type="RefSeq" id="WP_213336719.1">
    <property type="nucleotide sequence ID" value="NZ_JARPXL010000047.1"/>
</dbReference>